<evidence type="ECO:0000313" key="2">
    <source>
        <dbReference type="EMBL" id="MFC0861567.1"/>
    </source>
</evidence>
<dbReference type="InterPro" id="IPR037523">
    <property type="entry name" value="VOC_core"/>
</dbReference>
<evidence type="ECO:0000259" key="1">
    <source>
        <dbReference type="PROSITE" id="PS51819"/>
    </source>
</evidence>
<sequence length="258" mass="27837">MAGVALDHTSFAVHDAMSWARRLRRELGATPIFGERLAQFGYLLLHVGTADDGARLELLEPRGEGFLTRFLDARGEGPHHITFVVPDLRAIVAHARALGLTVVGEDYDHPPWREAFIAPDAKHGVVIQLAQSDRSYPPVDRLLSTRTRGIENLPSSRGATEPLWWTPLWETAPGAVARLGTTHLASTDLEFSRLVFGDLLGARMTEDVSALDLSWPGGSVRVHAADRPGVTGMSLRGGPAGGIEIGPVRLGTEVLHSG</sequence>
<keyword evidence="3" id="KW-1185">Reference proteome</keyword>
<reference evidence="2 3" key="1">
    <citation type="submission" date="2024-09" db="EMBL/GenBank/DDBJ databases">
        <authorList>
            <person name="Sun Q."/>
            <person name="Mori K."/>
        </authorList>
    </citation>
    <scope>NUCLEOTIDE SEQUENCE [LARGE SCALE GENOMIC DNA]</scope>
    <source>
        <strain evidence="2 3">TBRC 1851</strain>
    </source>
</reference>
<protein>
    <submittedName>
        <fullName evidence="2">VOC family protein</fullName>
    </submittedName>
</protein>
<dbReference type="RefSeq" id="WP_394300119.1">
    <property type="nucleotide sequence ID" value="NZ_JBHMQT010000006.1"/>
</dbReference>
<name>A0ABV6TZD5_9ACTN</name>
<dbReference type="Gene3D" id="3.10.180.10">
    <property type="entry name" value="2,3-Dihydroxybiphenyl 1,2-Dioxygenase, domain 1"/>
    <property type="match status" value="1"/>
</dbReference>
<organism evidence="2 3">
    <name type="scientific">Sphaerimonospora cavernae</name>
    <dbReference type="NCBI Taxonomy" id="1740611"/>
    <lineage>
        <taxon>Bacteria</taxon>
        <taxon>Bacillati</taxon>
        <taxon>Actinomycetota</taxon>
        <taxon>Actinomycetes</taxon>
        <taxon>Streptosporangiales</taxon>
        <taxon>Streptosporangiaceae</taxon>
        <taxon>Sphaerimonospora</taxon>
    </lineage>
</organism>
<proteinExistence type="predicted"/>
<feature type="domain" description="VOC" evidence="1">
    <location>
        <begin position="5"/>
        <end position="132"/>
    </location>
</feature>
<comment type="caution">
    <text evidence="2">The sequence shown here is derived from an EMBL/GenBank/DDBJ whole genome shotgun (WGS) entry which is preliminary data.</text>
</comment>
<dbReference type="Proteomes" id="UP001589870">
    <property type="component" value="Unassembled WGS sequence"/>
</dbReference>
<evidence type="ECO:0000313" key="3">
    <source>
        <dbReference type="Proteomes" id="UP001589870"/>
    </source>
</evidence>
<gene>
    <name evidence="2" type="ORF">ACFHYQ_04565</name>
</gene>
<dbReference type="Pfam" id="PF13669">
    <property type="entry name" value="Glyoxalase_4"/>
    <property type="match status" value="1"/>
</dbReference>
<accession>A0ABV6TZD5</accession>
<dbReference type="PROSITE" id="PS51819">
    <property type="entry name" value="VOC"/>
    <property type="match status" value="1"/>
</dbReference>
<dbReference type="SUPFAM" id="SSF54593">
    <property type="entry name" value="Glyoxalase/Bleomycin resistance protein/Dihydroxybiphenyl dioxygenase"/>
    <property type="match status" value="1"/>
</dbReference>
<dbReference type="EMBL" id="JBHMQT010000006">
    <property type="protein sequence ID" value="MFC0861567.1"/>
    <property type="molecule type" value="Genomic_DNA"/>
</dbReference>
<dbReference type="InterPro" id="IPR029068">
    <property type="entry name" value="Glyas_Bleomycin-R_OHBP_Dase"/>
</dbReference>